<evidence type="ECO:0000313" key="7">
    <source>
        <dbReference type="Proteomes" id="UP000018896"/>
    </source>
</evidence>
<dbReference type="SMART" id="SM00642">
    <property type="entry name" value="Aamy"/>
    <property type="match status" value="1"/>
</dbReference>
<gene>
    <name evidence="6" type="ORF">JCM9157_4557</name>
</gene>
<dbReference type="GO" id="GO:0004556">
    <property type="term" value="F:alpha-amylase activity"/>
    <property type="evidence" value="ECO:0007669"/>
    <property type="project" value="TreeGrafter"/>
</dbReference>
<dbReference type="STRING" id="1236973.JCM9157_4557"/>
<dbReference type="InterPro" id="IPR017853">
    <property type="entry name" value="GH"/>
</dbReference>
<dbReference type="CDD" id="cd11333">
    <property type="entry name" value="AmyAc_SI_OligoGlu_DGase"/>
    <property type="match status" value="1"/>
</dbReference>
<keyword evidence="3 6" id="KW-0378">Hydrolase</keyword>
<dbReference type="FunFam" id="3.90.400.10:FF:000002">
    <property type="entry name" value="Sucrose isomerase"/>
    <property type="match status" value="1"/>
</dbReference>
<accession>W4R155</accession>
<dbReference type="eggNOG" id="COG0366">
    <property type="taxonomic scope" value="Bacteria"/>
</dbReference>
<dbReference type="InterPro" id="IPR045857">
    <property type="entry name" value="O16G_dom_2"/>
</dbReference>
<keyword evidence="7" id="KW-1185">Reference proteome</keyword>
<dbReference type="Gene3D" id="2.60.40.1180">
    <property type="entry name" value="Golgi alpha-mannosidase II"/>
    <property type="match status" value="1"/>
</dbReference>
<dbReference type="Proteomes" id="UP000018896">
    <property type="component" value="Unassembled WGS sequence"/>
</dbReference>
<name>W4R155_HALA3</name>
<comment type="subcellular location">
    <subcellularLocation>
        <location evidence="1">Cytoplasm</location>
    </subcellularLocation>
</comment>
<dbReference type="SUPFAM" id="SSF51011">
    <property type="entry name" value="Glycosyl hydrolase domain"/>
    <property type="match status" value="1"/>
</dbReference>
<organism evidence="6 7">
    <name type="scientific">Halalkalibacter akibai (strain ATCC 43226 / DSM 21942 / CIP 109018 / JCM 9157 / 1139)</name>
    <name type="common">Bacillus akibai</name>
    <dbReference type="NCBI Taxonomy" id="1236973"/>
    <lineage>
        <taxon>Bacteria</taxon>
        <taxon>Bacillati</taxon>
        <taxon>Bacillota</taxon>
        <taxon>Bacilli</taxon>
        <taxon>Bacillales</taxon>
        <taxon>Bacillaceae</taxon>
        <taxon>Halalkalibacter</taxon>
    </lineage>
</organism>
<evidence type="ECO:0000256" key="2">
    <source>
        <dbReference type="ARBA" id="ARBA00008061"/>
    </source>
</evidence>
<protein>
    <submittedName>
        <fullName evidence="6">Glycosyl hydrolase</fullName>
    </submittedName>
</protein>
<dbReference type="Gene3D" id="3.90.400.10">
    <property type="entry name" value="Oligo-1,6-glucosidase, Domain 2"/>
    <property type="match status" value="1"/>
</dbReference>
<evidence type="ECO:0000256" key="4">
    <source>
        <dbReference type="ARBA" id="ARBA00023295"/>
    </source>
</evidence>
<dbReference type="InterPro" id="IPR013780">
    <property type="entry name" value="Glyco_hydro_b"/>
</dbReference>
<dbReference type="GO" id="GO:0005737">
    <property type="term" value="C:cytoplasm"/>
    <property type="evidence" value="ECO:0007669"/>
    <property type="project" value="UniProtKB-SubCell"/>
</dbReference>
<dbReference type="EMBL" id="BAUV01000063">
    <property type="protein sequence ID" value="GAE37284.1"/>
    <property type="molecule type" value="Genomic_DNA"/>
</dbReference>
<dbReference type="SUPFAM" id="SSF51445">
    <property type="entry name" value="(Trans)glycosidases"/>
    <property type="match status" value="1"/>
</dbReference>
<dbReference type="InterPro" id="IPR006047">
    <property type="entry name" value="GH13_cat_dom"/>
</dbReference>
<evidence type="ECO:0000259" key="5">
    <source>
        <dbReference type="SMART" id="SM00642"/>
    </source>
</evidence>
<evidence type="ECO:0000256" key="1">
    <source>
        <dbReference type="ARBA" id="ARBA00004496"/>
    </source>
</evidence>
<proteinExistence type="inferred from homology"/>
<dbReference type="AlphaFoldDB" id="W4R155"/>
<comment type="caution">
    <text evidence="6">The sequence shown here is derived from an EMBL/GenBank/DDBJ whole genome shotgun (WGS) entry which is preliminary data.</text>
</comment>
<comment type="similarity">
    <text evidence="2">Belongs to the glycosyl hydrolase 13 family.</text>
</comment>
<dbReference type="PANTHER" id="PTHR10357:SF178">
    <property type="entry name" value="OLIGO-1,6-GLUCOSIDASE 3-RELATED"/>
    <property type="match status" value="1"/>
</dbReference>
<feature type="domain" description="Glycosyl hydrolase family 13 catalytic" evidence="5">
    <location>
        <begin position="13"/>
        <end position="422"/>
    </location>
</feature>
<evidence type="ECO:0000313" key="6">
    <source>
        <dbReference type="EMBL" id="GAE37284.1"/>
    </source>
</evidence>
<dbReference type="RefSeq" id="WP_035667867.1">
    <property type="nucleotide sequence ID" value="NZ_BAUV01000063.1"/>
</dbReference>
<dbReference type="FunFam" id="3.20.20.80:FF:000064">
    <property type="entry name" value="Oligo-1,6-glucosidase"/>
    <property type="match status" value="2"/>
</dbReference>
<dbReference type="Gene3D" id="3.20.20.80">
    <property type="entry name" value="Glycosidases"/>
    <property type="match status" value="1"/>
</dbReference>
<reference evidence="6 7" key="1">
    <citation type="journal article" date="2014" name="Genome Announc.">
        <title>Draft Genome Sequences of Three Alkaliphilic Bacillus Strains, Bacillus wakoensis JCM 9140T, Bacillus akibai JCM 9157T, and Bacillus hemicellulosilyticus JCM 9152T.</title>
        <authorList>
            <person name="Yuki M."/>
            <person name="Oshima K."/>
            <person name="Suda W."/>
            <person name="Oshida Y."/>
            <person name="Kitamura K."/>
            <person name="Iida T."/>
            <person name="Hattori M."/>
            <person name="Ohkuma M."/>
        </authorList>
    </citation>
    <scope>NUCLEOTIDE SEQUENCE [LARGE SCALE GENOMIC DNA]</scope>
    <source>
        <strain evidence="6 7">JCM 9157</strain>
    </source>
</reference>
<dbReference type="PANTHER" id="PTHR10357">
    <property type="entry name" value="ALPHA-AMYLASE FAMILY MEMBER"/>
    <property type="match status" value="1"/>
</dbReference>
<dbReference type="Pfam" id="PF00128">
    <property type="entry name" value="Alpha-amylase"/>
    <property type="match status" value="1"/>
</dbReference>
<keyword evidence="4" id="KW-0326">Glycosidase</keyword>
<dbReference type="OrthoDB" id="9805159at2"/>
<evidence type="ECO:0000256" key="3">
    <source>
        <dbReference type="ARBA" id="ARBA00022801"/>
    </source>
</evidence>
<sequence>MEQKWWQKSVIYQIYPKSFNDSNGDGIGDLKGLIEKLDYLAFLGIDMIWICPIYPSPMDDNGYDISDYQDIAAEFGSLQDFETLVAEAKKRNMKLMMDLVINHTSDEHKWFIESKASLSNPKRDWYIWRNPKEDGSAPNNWRSIFGGSAWEWDQTTEQFYLHTFSKKQPDLNWENEEVRETLFNMVNWWVEKGVDGFRVDAITFIKKGNLTEDLPTTDRDGLALISHACLNQTGIGDFLTELKQKTFANFDLVTVAEAPGVKPEAMPSYIGDNGYFDMLFEFDHVDLDIGKDGKWFEPVNWSLHDLKTAITKSQTHLNESGWGALYLENHDQPRSLNKFLGEVAEADRSKAAKMLATFYFLLKGTPFIYQGQELGMTNVQYESIDVYDDLASTDQYEMALQAGLSSEEALQSVWRRSRDNSRTPMQWDETTHADFTNGQPWLPVNENYKAINVEQQLKDPSSVLHYYKKLIELRKTSEYSETIVNGVYQSILTENDSILGYTREYAGQKLVVLANFTNSSIQLEELAGNPLLTNYESPFSGRALRPFEAVVLEA</sequence>
<dbReference type="GO" id="GO:0009313">
    <property type="term" value="P:oligosaccharide catabolic process"/>
    <property type="evidence" value="ECO:0007669"/>
    <property type="project" value="TreeGrafter"/>
</dbReference>